<sequence>MTKIDIFSGFLGAGKTTLIKKLIQEAFQGEKLVLIENEFGEIGIDGGFLKEAGVEITEMNSGCICCSLVGDFGEALEKVLKEFAPDRVLIEPSGVGKLSDVIRAVQRAHGAAEVRLNSATTVADASKCRMYMKNFGEFFNNQVEHANTIVLSRTQNISESRLEECVRLLREHNADAAIITTPWDELAGAQILEAMEHKDSLEHALLQEGEAHGHSCHHDHDGHEHCCCHEHGHHHDEHDENCCSHGHEGHHHHGHEGHHHADEVFTSWGRETPRKYTEEEVQQALEGLKNEEACGVVLRAKGILPAADGSWIHFDYVPEEINIRTGTSDYTGRLCVIGSKLKEEELARLFQLNG</sequence>
<dbReference type="InterPro" id="IPR027417">
    <property type="entry name" value="P-loop_NTPase"/>
</dbReference>
<dbReference type="InterPro" id="IPR011629">
    <property type="entry name" value="CobW-like_C"/>
</dbReference>
<dbReference type="GO" id="GO:0000166">
    <property type="term" value="F:nucleotide binding"/>
    <property type="evidence" value="ECO:0007669"/>
    <property type="project" value="UniProtKB-KW"/>
</dbReference>
<evidence type="ECO:0008006" key="10">
    <source>
        <dbReference type="Google" id="ProtNLM"/>
    </source>
</evidence>
<dbReference type="Gene3D" id="3.30.1220.10">
    <property type="entry name" value="CobW-like, C-terminal domain"/>
    <property type="match status" value="1"/>
</dbReference>
<comment type="caution">
    <text evidence="8">The sequence shown here is derived from an EMBL/GenBank/DDBJ whole genome shotgun (WGS) entry which is preliminary data.</text>
</comment>
<evidence type="ECO:0000256" key="3">
    <source>
        <dbReference type="ARBA" id="ARBA00023186"/>
    </source>
</evidence>
<dbReference type="PANTHER" id="PTHR13748">
    <property type="entry name" value="COBW-RELATED"/>
    <property type="match status" value="1"/>
</dbReference>
<dbReference type="EMBL" id="QLYR01000013">
    <property type="protein sequence ID" value="RAQ22453.1"/>
    <property type="molecule type" value="Genomic_DNA"/>
</dbReference>
<evidence type="ECO:0000313" key="9">
    <source>
        <dbReference type="Proteomes" id="UP000249377"/>
    </source>
</evidence>
<accession>A0A328UDE6</accession>
<keyword evidence="2" id="KW-0378">Hydrolase</keyword>
<dbReference type="Gene3D" id="3.40.50.300">
    <property type="entry name" value="P-loop containing nucleotide triphosphate hydrolases"/>
    <property type="match status" value="1"/>
</dbReference>
<dbReference type="InterPro" id="IPR036627">
    <property type="entry name" value="CobW-likC_sf"/>
</dbReference>
<comment type="similarity">
    <text evidence="4">Belongs to the SIMIBI class G3E GTPase family. ZNG1 subfamily.</text>
</comment>
<keyword evidence="9" id="KW-1185">Reference proteome</keyword>
<dbReference type="Pfam" id="PF02492">
    <property type="entry name" value="cobW"/>
    <property type="match status" value="1"/>
</dbReference>
<dbReference type="CDD" id="cd03112">
    <property type="entry name" value="CobW-like"/>
    <property type="match status" value="1"/>
</dbReference>
<evidence type="ECO:0000256" key="1">
    <source>
        <dbReference type="ARBA" id="ARBA00022741"/>
    </source>
</evidence>
<dbReference type="SUPFAM" id="SSF90002">
    <property type="entry name" value="Hypothetical protein YjiA, C-terminal domain"/>
    <property type="match status" value="1"/>
</dbReference>
<comment type="catalytic activity">
    <reaction evidence="5">
        <text>GTP + H2O = GDP + phosphate + H(+)</text>
        <dbReference type="Rhea" id="RHEA:19669"/>
        <dbReference type="ChEBI" id="CHEBI:15377"/>
        <dbReference type="ChEBI" id="CHEBI:15378"/>
        <dbReference type="ChEBI" id="CHEBI:37565"/>
        <dbReference type="ChEBI" id="CHEBI:43474"/>
        <dbReference type="ChEBI" id="CHEBI:58189"/>
    </reaction>
    <physiologicalReaction direction="left-to-right" evidence="5">
        <dbReference type="Rhea" id="RHEA:19670"/>
    </physiologicalReaction>
</comment>
<dbReference type="Proteomes" id="UP000249377">
    <property type="component" value="Unassembled WGS sequence"/>
</dbReference>
<dbReference type="InterPro" id="IPR051316">
    <property type="entry name" value="Zinc-reg_GTPase_activator"/>
</dbReference>
<dbReference type="GO" id="GO:0005737">
    <property type="term" value="C:cytoplasm"/>
    <property type="evidence" value="ECO:0007669"/>
    <property type="project" value="TreeGrafter"/>
</dbReference>
<dbReference type="GO" id="GO:0016787">
    <property type="term" value="F:hydrolase activity"/>
    <property type="evidence" value="ECO:0007669"/>
    <property type="project" value="UniProtKB-KW"/>
</dbReference>
<evidence type="ECO:0000259" key="6">
    <source>
        <dbReference type="Pfam" id="PF02492"/>
    </source>
</evidence>
<reference evidence="8 9" key="1">
    <citation type="submission" date="2018-06" db="EMBL/GenBank/DDBJ databases">
        <title>Noncontiguous genome sequence of Ruminococcaceae bacterium ASD2818.</title>
        <authorList>
            <person name="Chaplin A.V."/>
            <person name="Sokolova S.R."/>
            <person name="Kochetkova T.O."/>
            <person name="Goltsov A.Y."/>
            <person name="Trofimov D.Y."/>
            <person name="Efimov B.A."/>
        </authorList>
    </citation>
    <scope>NUCLEOTIDE SEQUENCE [LARGE SCALE GENOMIC DNA]</scope>
    <source>
        <strain evidence="8 9">ASD2818</strain>
    </source>
</reference>
<feature type="domain" description="CobW/HypB/UreG nucleotide-binding" evidence="6">
    <location>
        <begin position="6"/>
        <end position="179"/>
    </location>
</feature>
<protein>
    <recommendedName>
        <fullName evidence="10">Cobalamin biosynthesis protein CobW</fullName>
    </recommendedName>
</protein>
<dbReference type="InterPro" id="IPR003495">
    <property type="entry name" value="CobW/HypB/UreG_nucleotide-bd"/>
</dbReference>
<keyword evidence="3" id="KW-0143">Chaperone</keyword>
<keyword evidence="1" id="KW-0547">Nucleotide-binding</keyword>
<gene>
    <name evidence="8" type="ORF">DPQ25_13115</name>
</gene>
<evidence type="ECO:0000256" key="4">
    <source>
        <dbReference type="ARBA" id="ARBA00034320"/>
    </source>
</evidence>
<evidence type="ECO:0000259" key="7">
    <source>
        <dbReference type="Pfam" id="PF07683"/>
    </source>
</evidence>
<dbReference type="SUPFAM" id="SSF52540">
    <property type="entry name" value="P-loop containing nucleoside triphosphate hydrolases"/>
    <property type="match status" value="1"/>
</dbReference>
<name>A0A328UDE6_9FIRM</name>
<evidence type="ECO:0000256" key="5">
    <source>
        <dbReference type="ARBA" id="ARBA00049117"/>
    </source>
</evidence>
<feature type="domain" description="CobW C-terminal" evidence="7">
    <location>
        <begin position="266"/>
        <end position="351"/>
    </location>
</feature>
<organism evidence="8 9">
    <name type="scientific">Hydrogeniiclostridium mannosilyticum</name>
    <dbReference type="NCBI Taxonomy" id="2764322"/>
    <lineage>
        <taxon>Bacteria</taxon>
        <taxon>Bacillati</taxon>
        <taxon>Bacillota</taxon>
        <taxon>Clostridia</taxon>
        <taxon>Eubacteriales</taxon>
        <taxon>Acutalibacteraceae</taxon>
        <taxon>Hydrogeniiclostridium</taxon>
    </lineage>
</organism>
<evidence type="ECO:0000313" key="8">
    <source>
        <dbReference type="EMBL" id="RAQ22453.1"/>
    </source>
</evidence>
<evidence type="ECO:0000256" key="2">
    <source>
        <dbReference type="ARBA" id="ARBA00022801"/>
    </source>
</evidence>
<dbReference type="PANTHER" id="PTHR13748:SF62">
    <property type="entry name" value="COBW DOMAIN-CONTAINING PROTEIN"/>
    <property type="match status" value="1"/>
</dbReference>
<proteinExistence type="inferred from homology"/>
<dbReference type="AlphaFoldDB" id="A0A328UDE6"/>
<dbReference type="RefSeq" id="WP_112333628.1">
    <property type="nucleotide sequence ID" value="NZ_QLYR01000013.1"/>
</dbReference>
<dbReference type="Pfam" id="PF07683">
    <property type="entry name" value="CobW_C"/>
    <property type="match status" value="1"/>
</dbReference>